<dbReference type="AlphaFoldDB" id="A0A067LJD1"/>
<dbReference type="Proteomes" id="UP000027138">
    <property type="component" value="Unassembled WGS sequence"/>
</dbReference>
<dbReference type="EMBL" id="KK914253">
    <property type="protein sequence ID" value="KDP44389.1"/>
    <property type="molecule type" value="Genomic_DNA"/>
</dbReference>
<reference evidence="2 3" key="1">
    <citation type="journal article" date="2014" name="PLoS ONE">
        <title>Global Analysis of Gene Expression Profiles in Physic Nut (Jatropha curcas L.) Seedlings Exposed to Salt Stress.</title>
        <authorList>
            <person name="Zhang L."/>
            <person name="Zhang C."/>
            <person name="Wu P."/>
            <person name="Chen Y."/>
            <person name="Li M."/>
            <person name="Jiang H."/>
            <person name="Wu G."/>
        </authorList>
    </citation>
    <scope>NUCLEOTIDE SEQUENCE [LARGE SCALE GENOMIC DNA]</scope>
    <source>
        <strain evidence="3">cv. GZQX0401</strain>
        <tissue evidence="2">Young leaves</tissue>
    </source>
</reference>
<gene>
    <name evidence="2" type="ORF">JCGZ_20069</name>
</gene>
<keyword evidence="3" id="KW-1185">Reference proteome</keyword>
<name>A0A067LJD1_JATCU</name>
<protein>
    <submittedName>
        <fullName evidence="2">Uncharacterized protein</fullName>
    </submittedName>
</protein>
<evidence type="ECO:0000256" key="1">
    <source>
        <dbReference type="SAM" id="MobiDB-lite"/>
    </source>
</evidence>
<sequence length="68" mass="7530">MGNSNLVSICRVSGPFGQNEPRQPPKEPPIMVVHRSPPETSIDRGKMVAQEGEINWYPSRSLNSPEKA</sequence>
<accession>A0A067LJD1</accession>
<evidence type="ECO:0000313" key="3">
    <source>
        <dbReference type="Proteomes" id="UP000027138"/>
    </source>
</evidence>
<evidence type="ECO:0000313" key="2">
    <source>
        <dbReference type="EMBL" id="KDP44389.1"/>
    </source>
</evidence>
<organism evidence="2 3">
    <name type="scientific">Jatropha curcas</name>
    <name type="common">Barbados nut</name>
    <dbReference type="NCBI Taxonomy" id="180498"/>
    <lineage>
        <taxon>Eukaryota</taxon>
        <taxon>Viridiplantae</taxon>
        <taxon>Streptophyta</taxon>
        <taxon>Embryophyta</taxon>
        <taxon>Tracheophyta</taxon>
        <taxon>Spermatophyta</taxon>
        <taxon>Magnoliopsida</taxon>
        <taxon>eudicotyledons</taxon>
        <taxon>Gunneridae</taxon>
        <taxon>Pentapetalae</taxon>
        <taxon>rosids</taxon>
        <taxon>fabids</taxon>
        <taxon>Malpighiales</taxon>
        <taxon>Euphorbiaceae</taxon>
        <taxon>Crotonoideae</taxon>
        <taxon>Jatropheae</taxon>
        <taxon>Jatropha</taxon>
    </lineage>
</organism>
<proteinExistence type="predicted"/>
<feature type="region of interest" description="Disordered" evidence="1">
    <location>
        <begin position="13"/>
        <end position="41"/>
    </location>
</feature>